<name>A0AC34FXA0_9BILA</name>
<dbReference type="Proteomes" id="UP000887579">
    <property type="component" value="Unplaced"/>
</dbReference>
<evidence type="ECO:0000313" key="1">
    <source>
        <dbReference type="Proteomes" id="UP000887579"/>
    </source>
</evidence>
<proteinExistence type="predicted"/>
<protein>
    <submittedName>
        <fullName evidence="2">Uncharacterized protein</fullName>
    </submittedName>
</protein>
<dbReference type="WBParaSite" id="ES5_v2.g21963.t1">
    <property type="protein sequence ID" value="ES5_v2.g21963.t1"/>
    <property type="gene ID" value="ES5_v2.g21963"/>
</dbReference>
<organism evidence="1 2">
    <name type="scientific">Panagrolaimus sp. ES5</name>
    <dbReference type="NCBI Taxonomy" id="591445"/>
    <lineage>
        <taxon>Eukaryota</taxon>
        <taxon>Metazoa</taxon>
        <taxon>Ecdysozoa</taxon>
        <taxon>Nematoda</taxon>
        <taxon>Chromadorea</taxon>
        <taxon>Rhabditida</taxon>
        <taxon>Tylenchina</taxon>
        <taxon>Panagrolaimomorpha</taxon>
        <taxon>Panagrolaimoidea</taxon>
        <taxon>Panagrolaimidae</taxon>
        <taxon>Panagrolaimus</taxon>
    </lineage>
</organism>
<accession>A0AC34FXA0</accession>
<sequence>MQAVVATEAPKNRKRKIAWKCALSNTILDVLNARPGFVQAKKRKIAWKCALSNTILDVLNARPGFIQANSDEWQFYWVSREWMNSSFDKHKFKENQLVCHFRNDYELTRKDCLIKNHKKARKSAGPGNQQSFDYLPGSYVLPFRPLTAWIHREGFARFSHSRYSLESCEDAFVHLTNVAIAKSAADYDPERGLKWSLDKLKRYINARHGHDAVNASPSLTPSSQDDYELKFRVLNHMLDVLDLEKIRIGNETTVGGFDLLIKNNEIVQNYESPANGILANSTPPVFQPTINIRIGNFVAPMQMP</sequence>
<reference evidence="2" key="1">
    <citation type="submission" date="2022-11" db="UniProtKB">
        <authorList>
            <consortium name="WormBaseParasite"/>
        </authorList>
    </citation>
    <scope>IDENTIFICATION</scope>
</reference>
<evidence type="ECO:0000313" key="2">
    <source>
        <dbReference type="WBParaSite" id="ES5_v2.g21963.t1"/>
    </source>
</evidence>